<protein>
    <submittedName>
        <fullName evidence="2">Uncharacterized protein</fullName>
    </submittedName>
</protein>
<feature type="region of interest" description="Disordered" evidence="1">
    <location>
        <begin position="1"/>
        <end position="53"/>
    </location>
</feature>
<organism evidence="2 3">
    <name type="scientific">Araneus ventricosus</name>
    <name type="common">Orbweaver spider</name>
    <name type="synonym">Epeira ventricosa</name>
    <dbReference type="NCBI Taxonomy" id="182803"/>
    <lineage>
        <taxon>Eukaryota</taxon>
        <taxon>Metazoa</taxon>
        <taxon>Ecdysozoa</taxon>
        <taxon>Arthropoda</taxon>
        <taxon>Chelicerata</taxon>
        <taxon>Arachnida</taxon>
        <taxon>Araneae</taxon>
        <taxon>Araneomorphae</taxon>
        <taxon>Entelegynae</taxon>
        <taxon>Araneoidea</taxon>
        <taxon>Araneidae</taxon>
        <taxon>Araneus</taxon>
    </lineage>
</organism>
<proteinExistence type="predicted"/>
<keyword evidence="3" id="KW-1185">Reference proteome</keyword>
<evidence type="ECO:0000313" key="3">
    <source>
        <dbReference type="Proteomes" id="UP000499080"/>
    </source>
</evidence>
<dbReference type="AlphaFoldDB" id="A0A4Y2DW69"/>
<accession>A0A4Y2DW69</accession>
<dbReference type="EMBL" id="BGPR01000444">
    <property type="protein sequence ID" value="GBM20587.1"/>
    <property type="molecule type" value="Genomic_DNA"/>
</dbReference>
<feature type="compositionally biased region" description="Basic and acidic residues" evidence="1">
    <location>
        <begin position="1"/>
        <end position="26"/>
    </location>
</feature>
<evidence type="ECO:0000313" key="2">
    <source>
        <dbReference type="EMBL" id="GBM20587.1"/>
    </source>
</evidence>
<dbReference type="Proteomes" id="UP000499080">
    <property type="component" value="Unassembled WGS sequence"/>
</dbReference>
<evidence type="ECO:0000256" key="1">
    <source>
        <dbReference type="SAM" id="MobiDB-lite"/>
    </source>
</evidence>
<comment type="caution">
    <text evidence="2">The sequence shown here is derived from an EMBL/GenBank/DDBJ whole genome shotgun (WGS) entry which is preliminary data.</text>
</comment>
<reference evidence="2 3" key="1">
    <citation type="journal article" date="2019" name="Sci. Rep.">
        <title>Orb-weaving spider Araneus ventricosus genome elucidates the spidroin gene catalogue.</title>
        <authorList>
            <person name="Kono N."/>
            <person name="Nakamura H."/>
            <person name="Ohtoshi R."/>
            <person name="Moran D.A.P."/>
            <person name="Shinohara A."/>
            <person name="Yoshida Y."/>
            <person name="Fujiwara M."/>
            <person name="Mori M."/>
            <person name="Tomita M."/>
            <person name="Arakawa K."/>
        </authorList>
    </citation>
    <scope>NUCLEOTIDE SEQUENCE [LARGE SCALE GENOMIC DNA]</scope>
</reference>
<gene>
    <name evidence="2" type="ORF">AVEN_261708_1</name>
</gene>
<feature type="compositionally biased region" description="Low complexity" evidence="1">
    <location>
        <begin position="40"/>
        <end position="53"/>
    </location>
</feature>
<name>A0A4Y2DW69_ARAVE</name>
<sequence>MGERIDVDNRVTDFKEEVKMRSERSPARNGANAARHETGGEAQPEGAAAGQGVDAADRAASFAVLASTDAPHVTGSSSFGVLPFGGSYFGVHRSGGSYFGVHPYGVAYFGVHPYGGAYSVHLYGAWKRKVHSGRAAQRTHDDYHLQKLVTSLISLE</sequence>